<evidence type="ECO:0000256" key="1">
    <source>
        <dbReference type="SAM" id="Phobius"/>
    </source>
</evidence>
<keyword evidence="3" id="KW-1185">Reference proteome</keyword>
<accession>A0A1X6NQ79</accession>
<name>A0A1X6NQ79_PORUM</name>
<organism evidence="2 3">
    <name type="scientific">Porphyra umbilicalis</name>
    <name type="common">Purple laver</name>
    <name type="synonym">Red alga</name>
    <dbReference type="NCBI Taxonomy" id="2786"/>
    <lineage>
        <taxon>Eukaryota</taxon>
        <taxon>Rhodophyta</taxon>
        <taxon>Bangiophyceae</taxon>
        <taxon>Bangiales</taxon>
        <taxon>Bangiaceae</taxon>
        <taxon>Porphyra</taxon>
    </lineage>
</organism>
<proteinExistence type="predicted"/>
<dbReference type="InterPro" id="IPR019379">
    <property type="entry name" value="Gamma_Secretase_Asp_P_PEN2"/>
</dbReference>
<dbReference type="AlphaFoldDB" id="A0A1X6NQ79"/>
<feature type="transmembrane region" description="Helical" evidence="1">
    <location>
        <begin position="36"/>
        <end position="61"/>
    </location>
</feature>
<gene>
    <name evidence="2" type="ORF">BU14_0674s0011</name>
</gene>
<dbReference type="Pfam" id="PF10251">
    <property type="entry name" value="PEN-2"/>
    <property type="match status" value="1"/>
</dbReference>
<keyword evidence="1" id="KW-0812">Transmembrane</keyword>
<keyword evidence="1" id="KW-1133">Transmembrane helix</keyword>
<keyword evidence="1" id="KW-0472">Membrane</keyword>
<dbReference type="EMBL" id="KV919215">
    <property type="protein sequence ID" value="OSX70747.1"/>
    <property type="molecule type" value="Genomic_DNA"/>
</dbReference>
<sequence length="85" mass="9772">MFYAGCVGLPWLLAMMLVYFWNEYWDEEASPVIKSYYKWAFIVFVVYTVALAGWYATFLVFKDGALSSLSVLRTSSALEFLEDVA</sequence>
<protein>
    <submittedName>
        <fullName evidence="2">Uncharacterized protein</fullName>
    </submittedName>
</protein>
<reference evidence="2 3" key="1">
    <citation type="submission" date="2017-03" db="EMBL/GenBank/DDBJ databases">
        <title>WGS assembly of Porphyra umbilicalis.</title>
        <authorList>
            <person name="Brawley S.H."/>
            <person name="Blouin N.A."/>
            <person name="Ficko-Blean E."/>
            <person name="Wheeler G.L."/>
            <person name="Lohr M."/>
            <person name="Goodson H.V."/>
            <person name="Jenkins J.W."/>
            <person name="Blaby-Haas C.E."/>
            <person name="Helliwell K.E."/>
            <person name="Chan C."/>
            <person name="Marriage T."/>
            <person name="Bhattacharya D."/>
            <person name="Klein A.S."/>
            <person name="Badis Y."/>
            <person name="Brodie J."/>
            <person name="Cao Y."/>
            <person name="Collen J."/>
            <person name="Dittami S.M."/>
            <person name="Gachon C.M."/>
            <person name="Green B.R."/>
            <person name="Karpowicz S."/>
            <person name="Kim J.W."/>
            <person name="Kudahl U."/>
            <person name="Lin S."/>
            <person name="Michel G."/>
            <person name="Mittag M."/>
            <person name="Olson B.J."/>
            <person name="Pangilinan J."/>
            <person name="Peng Y."/>
            <person name="Qiu H."/>
            <person name="Shu S."/>
            <person name="Singer J.T."/>
            <person name="Smith A.G."/>
            <person name="Sprecher B.N."/>
            <person name="Wagner V."/>
            <person name="Wang W."/>
            <person name="Wang Z.-Y."/>
            <person name="Yan J."/>
            <person name="Yarish C."/>
            <person name="Zoeuner-Riek S."/>
            <person name="Zhuang Y."/>
            <person name="Zou Y."/>
            <person name="Lindquist E.A."/>
            <person name="Grimwood J."/>
            <person name="Barry K."/>
            <person name="Rokhsar D.S."/>
            <person name="Schmutz J."/>
            <person name="Stiller J.W."/>
            <person name="Grossman A.R."/>
            <person name="Prochnik S.E."/>
        </authorList>
    </citation>
    <scope>NUCLEOTIDE SEQUENCE [LARGE SCALE GENOMIC DNA]</scope>
    <source>
        <strain evidence="2">4086291</strain>
    </source>
</reference>
<dbReference type="OrthoDB" id="524898at2759"/>
<evidence type="ECO:0000313" key="2">
    <source>
        <dbReference type="EMBL" id="OSX70747.1"/>
    </source>
</evidence>
<dbReference type="Proteomes" id="UP000218209">
    <property type="component" value="Unassembled WGS sequence"/>
</dbReference>
<evidence type="ECO:0000313" key="3">
    <source>
        <dbReference type="Proteomes" id="UP000218209"/>
    </source>
</evidence>